<accession>A0AAN6EMV1</accession>
<sequence length="246" mass="27683">MPSFSRQPLPFFLLVINNVNRRRHQKMSSSAANLAERPASANPRALPTATAKKRKLSTVLDNDDDDENDDTPLSPAVKNERNMSWTTETRLDLALRMLCVITASDKKDKARLNHGEMATVRATYALEDPDTLPSVNTLSKQWKTLRELDPKLAPYFGSTDKLKQLTQSVAESDKKRQEEKAAAKEVQELQEKLAAKNKELSDTKSRLAESESAKDDLNKQLEEANARIAELLPQPFDDEEPLLMPQ</sequence>
<feature type="compositionally biased region" description="Acidic residues" evidence="1">
    <location>
        <begin position="236"/>
        <end position="246"/>
    </location>
</feature>
<dbReference type="AlphaFoldDB" id="A0AAN6EMV1"/>
<dbReference type="Proteomes" id="UP001161757">
    <property type="component" value="Unassembled WGS sequence"/>
</dbReference>
<dbReference type="EMBL" id="JAJGCB010000019">
    <property type="protein sequence ID" value="KAJ8988221.1"/>
    <property type="molecule type" value="Genomic_DNA"/>
</dbReference>
<name>A0AAN6EMV1_EXODE</name>
<feature type="region of interest" description="Disordered" evidence="1">
    <location>
        <begin position="194"/>
        <end position="246"/>
    </location>
</feature>
<evidence type="ECO:0000313" key="2">
    <source>
        <dbReference type="EMBL" id="KAJ8988221.1"/>
    </source>
</evidence>
<feature type="compositionally biased region" description="Acidic residues" evidence="1">
    <location>
        <begin position="61"/>
        <end position="70"/>
    </location>
</feature>
<gene>
    <name evidence="2" type="ORF">HRR80_007636</name>
</gene>
<organism evidence="2 3">
    <name type="scientific">Exophiala dermatitidis</name>
    <name type="common">Black yeast-like fungus</name>
    <name type="synonym">Wangiella dermatitidis</name>
    <dbReference type="NCBI Taxonomy" id="5970"/>
    <lineage>
        <taxon>Eukaryota</taxon>
        <taxon>Fungi</taxon>
        <taxon>Dikarya</taxon>
        <taxon>Ascomycota</taxon>
        <taxon>Pezizomycotina</taxon>
        <taxon>Eurotiomycetes</taxon>
        <taxon>Chaetothyriomycetidae</taxon>
        <taxon>Chaetothyriales</taxon>
        <taxon>Herpotrichiellaceae</taxon>
        <taxon>Exophiala</taxon>
    </lineage>
</organism>
<evidence type="ECO:0000313" key="3">
    <source>
        <dbReference type="Proteomes" id="UP001161757"/>
    </source>
</evidence>
<feature type="compositionally biased region" description="Basic and acidic residues" evidence="1">
    <location>
        <begin position="194"/>
        <end position="225"/>
    </location>
</feature>
<evidence type="ECO:0000256" key="1">
    <source>
        <dbReference type="SAM" id="MobiDB-lite"/>
    </source>
</evidence>
<proteinExistence type="predicted"/>
<feature type="region of interest" description="Disordered" evidence="1">
    <location>
        <begin position="26"/>
        <end position="80"/>
    </location>
</feature>
<reference evidence="2" key="1">
    <citation type="submission" date="2023-01" db="EMBL/GenBank/DDBJ databases">
        <title>Exophiala dermititidis isolated from Cystic Fibrosis Patient.</title>
        <authorList>
            <person name="Kurbessoian T."/>
            <person name="Crocker A."/>
            <person name="Murante D."/>
            <person name="Hogan D.A."/>
            <person name="Stajich J.E."/>
        </authorList>
    </citation>
    <scope>NUCLEOTIDE SEQUENCE</scope>
    <source>
        <strain evidence="2">Ex8</strain>
    </source>
</reference>
<protein>
    <submittedName>
        <fullName evidence="2">Uncharacterized protein</fullName>
    </submittedName>
</protein>
<comment type="caution">
    <text evidence="2">The sequence shown here is derived from an EMBL/GenBank/DDBJ whole genome shotgun (WGS) entry which is preliminary data.</text>
</comment>